<dbReference type="Proteomes" id="UP001054945">
    <property type="component" value="Unassembled WGS sequence"/>
</dbReference>
<sequence length="97" mass="11987">MDTHDQCENDFLIRMLQRERKIIQDSAMNMMDYLDQWLEHTKEQDYSKSPIVKRERMYLTRLTTQIYECINYLKETFDPIPWESINKENKYDIVNDK</sequence>
<name>A0AAV4U972_CAEEX</name>
<evidence type="ECO:0000313" key="2">
    <source>
        <dbReference type="Proteomes" id="UP001054945"/>
    </source>
</evidence>
<comment type="caution">
    <text evidence="1">The sequence shown here is derived from an EMBL/GenBank/DDBJ whole genome shotgun (WGS) entry which is preliminary data.</text>
</comment>
<evidence type="ECO:0000313" key="1">
    <source>
        <dbReference type="EMBL" id="GIY54319.1"/>
    </source>
</evidence>
<accession>A0AAV4U972</accession>
<proteinExistence type="predicted"/>
<gene>
    <name evidence="1" type="ORF">CEXT_760331</name>
</gene>
<organism evidence="1 2">
    <name type="scientific">Caerostris extrusa</name>
    <name type="common">Bark spider</name>
    <name type="synonym">Caerostris bankana</name>
    <dbReference type="NCBI Taxonomy" id="172846"/>
    <lineage>
        <taxon>Eukaryota</taxon>
        <taxon>Metazoa</taxon>
        <taxon>Ecdysozoa</taxon>
        <taxon>Arthropoda</taxon>
        <taxon>Chelicerata</taxon>
        <taxon>Arachnida</taxon>
        <taxon>Araneae</taxon>
        <taxon>Araneomorphae</taxon>
        <taxon>Entelegynae</taxon>
        <taxon>Araneoidea</taxon>
        <taxon>Araneidae</taxon>
        <taxon>Caerostris</taxon>
    </lineage>
</organism>
<dbReference type="EMBL" id="BPLR01012497">
    <property type="protein sequence ID" value="GIY54319.1"/>
    <property type="molecule type" value="Genomic_DNA"/>
</dbReference>
<keyword evidence="2" id="KW-1185">Reference proteome</keyword>
<reference evidence="1 2" key="1">
    <citation type="submission" date="2021-06" db="EMBL/GenBank/DDBJ databases">
        <title>Caerostris extrusa draft genome.</title>
        <authorList>
            <person name="Kono N."/>
            <person name="Arakawa K."/>
        </authorList>
    </citation>
    <scope>NUCLEOTIDE SEQUENCE [LARGE SCALE GENOMIC DNA]</scope>
</reference>
<protein>
    <submittedName>
        <fullName evidence="1">Uncharacterized protein</fullName>
    </submittedName>
</protein>
<dbReference type="AlphaFoldDB" id="A0AAV4U972"/>